<dbReference type="RefSeq" id="WP_253667788.1">
    <property type="nucleotide sequence ID" value="NZ_JAMTCP010000002.1"/>
</dbReference>
<reference evidence="1 2" key="1">
    <citation type="submission" date="2022-06" db="EMBL/GenBank/DDBJ databases">
        <title>Genomic Encyclopedia of Archaeal and Bacterial Type Strains, Phase II (KMG-II): from individual species to whole genera.</title>
        <authorList>
            <person name="Goeker M."/>
        </authorList>
    </citation>
    <scope>NUCLEOTIDE SEQUENCE [LARGE SCALE GENOMIC DNA]</scope>
    <source>
        <strain evidence="1 2">DSM 40477</strain>
    </source>
</reference>
<dbReference type="Proteomes" id="UP001205311">
    <property type="component" value="Unassembled WGS sequence"/>
</dbReference>
<dbReference type="Pfam" id="PF13830">
    <property type="entry name" value="DUF4192"/>
    <property type="match status" value="1"/>
</dbReference>
<dbReference type="InterPro" id="IPR025447">
    <property type="entry name" value="DUF4192"/>
</dbReference>
<evidence type="ECO:0000313" key="2">
    <source>
        <dbReference type="Proteomes" id="UP001205311"/>
    </source>
</evidence>
<dbReference type="EMBL" id="JAMTCP010000002">
    <property type="protein sequence ID" value="MCP2256806.1"/>
    <property type="molecule type" value="Genomic_DNA"/>
</dbReference>
<name>A0ABT1HMR7_STRSD</name>
<protein>
    <recommendedName>
        <fullName evidence="3">DUF4192 domain-containing protein</fullName>
    </recommendedName>
</protein>
<accession>A0ABT1HMR7</accession>
<gene>
    <name evidence="1" type="ORF">LX15_000489</name>
</gene>
<evidence type="ECO:0008006" key="3">
    <source>
        <dbReference type="Google" id="ProtNLM"/>
    </source>
</evidence>
<sequence length="350" mass="36717">MTTPPHADIRLRDPGDLVAAVPPLLGFHPHESLVVIALGGEEPHQLGVCLRADLVPPEHHHDLAEKLLRPLLSHRARGVFLLVVGGGGADPPVHLPQRELVAVVDRVLDGGGVPVLHSLWTAKIEAGAPWCCYHEPDCAGTVPDPASTPTAAAAAVAGWVTFDTREDVAAQLAPEDAETMSRRAALLTSATAEAEQDRVLSGAAAARRDLATVRDAVRATAEGRLELDDATVIRLAVALSDPRVRDACLSWGGGDAAAAAERLWLGLVRATPPPERAEPASLLAIAAYVRGDGALAAIAVDVAEEARPGHRVATLLRTALQIGVPPARVAELAEDAATDARIQIEEDETW</sequence>
<organism evidence="1 2">
    <name type="scientific">Streptoalloteichus tenebrarius (strain ATCC 17920 / DSM 40477 / JCM 4838 / CBS 697.72 / NBRC 16177 / NCIMB 11028 / NRRL B-12390 / A12253. 1 / ISP 5477)</name>
    <name type="common">Streptomyces tenebrarius</name>
    <dbReference type="NCBI Taxonomy" id="1933"/>
    <lineage>
        <taxon>Bacteria</taxon>
        <taxon>Bacillati</taxon>
        <taxon>Actinomycetota</taxon>
        <taxon>Actinomycetes</taxon>
        <taxon>Pseudonocardiales</taxon>
        <taxon>Pseudonocardiaceae</taxon>
        <taxon>Streptoalloteichus</taxon>
    </lineage>
</organism>
<comment type="caution">
    <text evidence="1">The sequence shown here is derived from an EMBL/GenBank/DDBJ whole genome shotgun (WGS) entry which is preliminary data.</text>
</comment>
<keyword evidence="2" id="KW-1185">Reference proteome</keyword>
<proteinExistence type="predicted"/>
<evidence type="ECO:0000313" key="1">
    <source>
        <dbReference type="EMBL" id="MCP2256806.1"/>
    </source>
</evidence>